<keyword evidence="1" id="KW-0732">Signal</keyword>
<evidence type="ECO:0000313" key="3">
    <source>
        <dbReference type="Proteomes" id="UP001446871"/>
    </source>
</evidence>
<dbReference type="PANTHER" id="PTHR35605">
    <property type="entry name" value="ECP2 EFFECTOR PROTEIN DOMAIN-CONTAINING PROTEIN-RELATED"/>
    <property type="match status" value="1"/>
</dbReference>
<feature type="chain" id="PRO_5046026970" evidence="1">
    <location>
        <begin position="21"/>
        <end position="198"/>
    </location>
</feature>
<evidence type="ECO:0000313" key="2">
    <source>
        <dbReference type="EMBL" id="KAK8076902.1"/>
    </source>
</evidence>
<dbReference type="PANTHER" id="PTHR35605:SF1">
    <property type="entry name" value="ECP2 EFFECTOR PROTEIN DOMAIN-CONTAINING PROTEIN-RELATED"/>
    <property type="match status" value="1"/>
</dbReference>
<evidence type="ECO:0000256" key="1">
    <source>
        <dbReference type="SAM" id="SignalP"/>
    </source>
</evidence>
<keyword evidence="3" id="KW-1185">Reference proteome</keyword>
<proteinExistence type="predicted"/>
<protein>
    <submittedName>
        <fullName evidence="2">Uncharacterized protein</fullName>
    </submittedName>
</protein>
<gene>
    <name evidence="2" type="ORF">PG996_003072</name>
</gene>
<accession>A0ABR1W0A6</accession>
<organism evidence="2 3">
    <name type="scientific">Apiospora saccharicola</name>
    <dbReference type="NCBI Taxonomy" id="335842"/>
    <lineage>
        <taxon>Eukaryota</taxon>
        <taxon>Fungi</taxon>
        <taxon>Dikarya</taxon>
        <taxon>Ascomycota</taxon>
        <taxon>Pezizomycotina</taxon>
        <taxon>Sordariomycetes</taxon>
        <taxon>Xylariomycetidae</taxon>
        <taxon>Amphisphaeriales</taxon>
        <taxon>Apiosporaceae</taxon>
        <taxon>Apiospora</taxon>
    </lineage>
</organism>
<dbReference type="Proteomes" id="UP001446871">
    <property type="component" value="Unassembled WGS sequence"/>
</dbReference>
<dbReference type="EMBL" id="JAQQWM010000002">
    <property type="protein sequence ID" value="KAK8076902.1"/>
    <property type="molecule type" value="Genomic_DNA"/>
</dbReference>
<reference evidence="2 3" key="1">
    <citation type="submission" date="2023-01" db="EMBL/GenBank/DDBJ databases">
        <title>Analysis of 21 Apiospora genomes using comparative genomics revels a genus with tremendous synthesis potential of carbohydrate active enzymes and secondary metabolites.</title>
        <authorList>
            <person name="Sorensen T."/>
        </authorList>
    </citation>
    <scope>NUCLEOTIDE SEQUENCE [LARGE SCALE GENOMIC DNA]</scope>
    <source>
        <strain evidence="2 3">CBS 83171</strain>
    </source>
</reference>
<feature type="signal peptide" evidence="1">
    <location>
        <begin position="1"/>
        <end position="20"/>
    </location>
</feature>
<sequence length="198" mass="21833">MHCLFSLAFVLESFTRLAASTALEAPFSRYGVETLQWEIAVAPGQTEILNGTVQEVHRQVLQINPEYRFRTLPEKDLSTREAQTKTPGDRIICFHENTHKPRAFQAGFGYLRGIEGKPTNGPGPGNCGRVSCSGNSAIWWCNDNETPKTLDSWAMIADAAERQVYHCGVVGTIGDPTFGMGQNFQPGGWNTITAKDHC</sequence>
<comment type="caution">
    <text evidence="2">The sequence shown here is derived from an EMBL/GenBank/DDBJ whole genome shotgun (WGS) entry which is preliminary data.</text>
</comment>
<name>A0ABR1W0A6_9PEZI</name>